<organism evidence="5 6">
    <name type="scientific">Tamilnaduibacter salinus</name>
    <dbReference type="NCBI Taxonomy" id="1484056"/>
    <lineage>
        <taxon>Bacteria</taxon>
        <taxon>Pseudomonadati</taxon>
        <taxon>Pseudomonadota</taxon>
        <taxon>Gammaproteobacteria</taxon>
        <taxon>Pseudomonadales</taxon>
        <taxon>Marinobacteraceae</taxon>
        <taxon>Tamilnaduibacter</taxon>
    </lineage>
</organism>
<dbReference type="PANTHER" id="PTHR43685">
    <property type="entry name" value="GLYCOSYLTRANSFERASE"/>
    <property type="match status" value="1"/>
</dbReference>
<reference evidence="5 6" key="1">
    <citation type="submission" date="2017-07" db="EMBL/GenBank/DDBJ databases">
        <title>Tamlnaduibacter salinus (Mi-7) genome sequencing.</title>
        <authorList>
            <person name="Verma A."/>
            <person name="Krishnamurthi S."/>
        </authorList>
    </citation>
    <scope>NUCLEOTIDE SEQUENCE [LARGE SCALE GENOMIC DNA]</scope>
    <source>
        <strain evidence="5 6">Mi-7</strain>
    </source>
</reference>
<name>A0A2A2I376_9GAMM</name>
<accession>A0A2A2I376</accession>
<gene>
    <name evidence="5" type="ORF">CF392_07600</name>
</gene>
<dbReference type="Gene3D" id="3.90.550.10">
    <property type="entry name" value="Spore Coat Polysaccharide Biosynthesis Protein SpsA, Chain A"/>
    <property type="match status" value="1"/>
</dbReference>
<dbReference type="GO" id="GO:0016757">
    <property type="term" value="F:glycosyltransferase activity"/>
    <property type="evidence" value="ECO:0007669"/>
    <property type="project" value="UniProtKB-KW"/>
</dbReference>
<protein>
    <recommendedName>
        <fullName evidence="4">Glycosyltransferase 2-like domain-containing protein</fullName>
    </recommendedName>
</protein>
<comment type="caution">
    <text evidence="5">The sequence shown here is derived from an EMBL/GenBank/DDBJ whole genome shotgun (WGS) entry which is preliminary data.</text>
</comment>
<evidence type="ECO:0000256" key="2">
    <source>
        <dbReference type="ARBA" id="ARBA00022676"/>
    </source>
</evidence>
<sequence length="270" mass="30101">MPLNRTLVVIPHFNNPAGLYSTLASIEQTESVDLLVVDDGSVDRPNWASVQAAFGAQGDAAVEYLPKNQGIVAALNYAVSWANSKGYEFIGRLDAGDHCVGERFAIQEAEMRSKPELVLLGCWVDVVSEQGNHLFNLRYPTRDQDIRRALHRYNPFVHPAVMIRLDAIFNVGGYPSGFPALEDWACFFELSRKGVVANYPQVLLQYVVHSDSVSTRRRRDQSKSKVRLLLKEYDASIPATIGILKSIILLLVPRSVTTTFKVWARGRGGR</sequence>
<dbReference type="SUPFAM" id="SSF53448">
    <property type="entry name" value="Nucleotide-diphospho-sugar transferases"/>
    <property type="match status" value="1"/>
</dbReference>
<dbReference type="InterPro" id="IPR029044">
    <property type="entry name" value="Nucleotide-diphossugar_trans"/>
</dbReference>
<keyword evidence="6" id="KW-1185">Reference proteome</keyword>
<dbReference type="RefSeq" id="WP_095610858.1">
    <property type="nucleotide sequence ID" value="NZ_NMPM01000038.1"/>
</dbReference>
<dbReference type="AlphaFoldDB" id="A0A2A2I376"/>
<comment type="similarity">
    <text evidence="1">Belongs to the glycosyltransferase 2 family.</text>
</comment>
<feature type="domain" description="Glycosyltransferase 2-like" evidence="4">
    <location>
        <begin position="8"/>
        <end position="135"/>
    </location>
</feature>
<dbReference type="PANTHER" id="PTHR43685:SF5">
    <property type="entry name" value="GLYCOSYLTRANSFERASE EPSE-RELATED"/>
    <property type="match status" value="1"/>
</dbReference>
<dbReference type="EMBL" id="NMPM01000038">
    <property type="protein sequence ID" value="PAV26087.1"/>
    <property type="molecule type" value="Genomic_DNA"/>
</dbReference>
<proteinExistence type="inferred from homology"/>
<keyword evidence="2" id="KW-0328">Glycosyltransferase</keyword>
<dbReference type="InterPro" id="IPR001173">
    <property type="entry name" value="Glyco_trans_2-like"/>
</dbReference>
<evidence type="ECO:0000313" key="6">
    <source>
        <dbReference type="Proteomes" id="UP000218332"/>
    </source>
</evidence>
<keyword evidence="3" id="KW-0808">Transferase</keyword>
<dbReference type="InterPro" id="IPR050834">
    <property type="entry name" value="Glycosyltransf_2"/>
</dbReference>
<evidence type="ECO:0000256" key="3">
    <source>
        <dbReference type="ARBA" id="ARBA00022679"/>
    </source>
</evidence>
<dbReference type="Pfam" id="PF00535">
    <property type="entry name" value="Glycos_transf_2"/>
    <property type="match status" value="1"/>
</dbReference>
<dbReference type="Proteomes" id="UP000218332">
    <property type="component" value="Unassembled WGS sequence"/>
</dbReference>
<evidence type="ECO:0000259" key="4">
    <source>
        <dbReference type="Pfam" id="PF00535"/>
    </source>
</evidence>
<evidence type="ECO:0000256" key="1">
    <source>
        <dbReference type="ARBA" id="ARBA00006739"/>
    </source>
</evidence>
<evidence type="ECO:0000313" key="5">
    <source>
        <dbReference type="EMBL" id="PAV26087.1"/>
    </source>
</evidence>